<gene>
    <name evidence="5" type="ORF">A2870_04320</name>
</gene>
<dbReference type="EMBL" id="MFAZ01000025">
    <property type="protein sequence ID" value="OGD86995.1"/>
    <property type="molecule type" value="Genomic_DNA"/>
</dbReference>
<dbReference type="InterPro" id="IPR036265">
    <property type="entry name" value="HIT-like_sf"/>
</dbReference>
<dbReference type="Gene3D" id="3.30.428.10">
    <property type="entry name" value="HIT-like"/>
    <property type="match status" value="1"/>
</dbReference>
<evidence type="ECO:0000256" key="1">
    <source>
        <dbReference type="PIRSR" id="PIRSR601310-1"/>
    </source>
</evidence>
<feature type="short sequence motif" description="Histidine triad motif" evidence="2 3">
    <location>
        <begin position="96"/>
        <end position="100"/>
    </location>
</feature>
<evidence type="ECO:0000313" key="6">
    <source>
        <dbReference type="Proteomes" id="UP000179102"/>
    </source>
</evidence>
<dbReference type="PANTHER" id="PTHR23089">
    <property type="entry name" value="HISTIDINE TRIAD HIT PROTEIN"/>
    <property type="match status" value="1"/>
</dbReference>
<name>A0A1F5G5A7_9BACT</name>
<sequence length="112" mass="12729">MTTKDCLFCKLIKGEIKTDKVLETGEVVAVNDINPVSDVHILIIPKKHIDSVLTIKRDDSSDIIKMFEVAKKLAENMKLSAFRLAFNGGKYQHVPHLHMHLLAGRKVEWNHL</sequence>
<evidence type="ECO:0000256" key="3">
    <source>
        <dbReference type="PROSITE-ProRule" id="PRU00464"/>
    </source>
</evidence>
<evidence type="ECO:0000259" key="4">
    <source>
        <dbReference type="PROSITE" id="PS51084"/>
    </source>
</evidence>
<dbReference type="SUPFAM" id="SSF54197">
    <property type="entry name" value="HIT-like"/>
    <property type="match status" value="1"/>
</dbReference>
<dbReference type="PROSITE" id="PS51084">
    <property type="entry name" value="HIT_2"/>
    <property type="match status" value="1"/>
</dbReference>
<dbReference type="InterPro" id="IPR011146">
    <property type="entry name" value="HIT-like"/>
</dbReference>
<organism evidence="5 6">
    <name type="scientific">Candidatus Curtissbacteria bacterium RIFCSPHIGHO2_01_FULL_41_11</name>
    <dbReference type="NCBI Taxonomy" id="1797711"/>
    <lineage>
        <taxon>Bacteria</taxon>
        <taxon>Candidatus Curtissiibacteriota</taxon>
    </lineage>
</organism>
<dbReference type="AlphaFoldDB" id="A0A1F5G5A7"/>
<proteinExistence type="predicted"/>
<evidence type="ECO:0000256" key="2">
    <source>
        <dbReference type="PIRSR" id="PIRSR601310-3"/>
    </source>
</evidence>
<dbReference type="InterPro" id="IPR001310">
    <property type="entry name" value="Histidine_triad_HIT"/>
</dbReference>
<evidence type="ECO:0000313" key="5">
    <source>
        <dbReference type="EMBL" id="OGD86995.1"/>
    </source>
</evidence>
<accession>A0A1F5G5A7</accession>
<dbReference type="GO" id="GO:0003824">
    <property type="term" value="F:catalytic activity"/>
    <property type="evidence" value="ECO:0007669"/>
    <property type="project" value="InterPro"/>
</dbReference>
<reference evidence="5 6" key="1">
    <citation type="journal article" date="2016" name="Nat. Commun.">
        <title>Thousands of microbial genomes shed light on interconnected biogeochemical processes in an aquifer system.</title>
        <authorList>
            <person name="Anantharaman K."/>
            <person name="Brown C.T."/>
            <person name="Hug L.A."/>
            <person name="Sharon I."/>
            <person name="Castelle C.J."/>
            <person name="Probst A.J."/>
            <person name="Thomas B.C."/>
            <person name="Singh A."/>
            <person name="Wilkins M.J."/>
            <person name="Karaoz U."/>
            <person name="Brodie E.L."/>
            <person name="Williams K.H."/>
            <person name="Hubbard S.S."/>
            <person name="Banfield J.F."/>
        </authorList>
    </citation>
    <scope>NUCLEOTIDE SEQUENCE [LARGE SCALE GENOMIC DNA]</scope>
</reference>
<dbReference type="PRINTS" id="PR00332">
    <property type="entry name" value="HISTRIAD"/>
</dbReference>
<dbReference type="Proteomes" id="UP000179102">
    <property type="component" value="Unassembled WGS sequence"/>
</dbReference>
<comment type="caution">
    <text evidence="5">The sequence shown here is derived from an EMBL/GenBank/DDBJ whole genome shotgun (WGS) entry which is preliminary data.</text>
</comment>
<dbReference type="STRING" id="1797711.A2870_04320"/>
<feature type="domain" description="HIT" evidence="4">
    <location>
        <begin position="7"/>
        <end position="112"/>
    </location>
</feature>
<feature type="active site" description="Tele-AMP-histidine intermediate" evidence="1">
    <location>
        <position position="98"/>
    </location>
</feature>
<protein>
    <recommendedName>
        <fullName evidence="4">HIT domain-containing protein</fullName>
    </recommendedName>
</protein>
<dbReference type="Pfam" id="PF11969">
    <property type="entry name" value="DcpS_C"/>
    <property type="match status" value="1"/>
</dbReference>